<accession>A0ACC2PWS4</accession>
<protein>
    <submittedName>
        <fullName evidence="1">Uncharacterized protein</fullName>
    </submittedName>
</protein>
<dbReference type="EMBL" id="CM056741">
    <property type="protein sequence ID" value="KAJ8687922.1"/>
    <property type="molecule type" value="Genomic_DNA"/>
</dbReference>
<reference evidence="1" key="1">
    <citation type="submission" date="2023-04" db="EMBL/GenBank/DDBJ databases">
        <title>A chromosome-level genome assembly of the parasitoid wasp Eretmocerus hayati.</title>
        <authorList>
            <person name="Zhong Y."/>
            <person name="Liu S."/>
            <person name="Liu Y."/>
        </authorList>
    </citation>
    <scope>NUCLEOTIDE SEQUENCE</scope>
    <source>
        <strain evidence="1">ZJU_SS_LIU_2023</strain>
    </source>
</reference>
<organism evidence="1 2">
    <name type="scientific">Eretmocerus hayati</name>
    <dbReference type="NCBI Taxonomy" id="131215"/>
    <lineage>
        <taxon>Eukaryota</taxon>
        <taxon>Metazoa</taxon>
        <taxon>Ecdysozoa</taxon>
        <taxon>Arthropoda</taxon>
        <taxon>Hexapoda</taxon>
        <taxon>Insecta</taxon>
        <taxon>Pterygota</taxon>
        <taxon>Neoptera</taxon>
        <taxon>Endopterygota</taxon>
        <taxon>Hymenoptera</taxon>
        <taxon>Apocrita</taxon>
        <taxon>Proctotrupomorpha</taxon>
        <taxon>Chalcidoidea</taxon>
        <taxon>Aphelinidae</taxon>
        <taxon>Aphelininae</taxon>
        <taxon>Eretmocerus</taxon>
    </lineage>
</organism>
<evidence type="ECO:0000313" key="1">
    <source>
        <dbReference type="EMBL" id="KAJ8687922.1"/>
    </source>
</evidence>
<name>A0ACC2PWS4_9HYME</name>
<comment type="caution">
    <text evidence="1">The sequence shown here is derived from an EMBL/GenBank/DDBJ whole genome shotgun (WGS) entry which is preliminary data.</text>
</comment>
<proteinExistence type="predicted"/>
<gene>
    <name evidence="1" type="ORF">QAD02_023717</name>
</gene>
<dbReference type="Proteomes" id="UP001239111">
    <property type="component" value="Chromosome 1"/>
</dbReference>
<keyword evidence="2" id="KW-1185">Reference proteome</keyword>
<sequence>MPQLSGFTIGIETEKGTEKKGREGQLSLVLCACLLSKIHGANLRELRSPTVKLNSGYDIPIAGYGTHFRTPVEEIEAVSNALDVGYRLFDTAWVYKNEQNVGVALKKWFDAGGKREELFISTKLPACGMRASDVEIYLNDSLKKLGLSYVDMYLIHDPFGLNRLANLDEHIFENGTADLDMTTDIEAVWKAMEKQVEAGRTKSIGFSNFNETQIMRIWNIAEIKPSNLHVEANVYIQQEGLLKLARELGITVTAYSPLGSSDTSGPRRRRDVTLTDLPTPMEHPTVIKIAEKHKKTPAQILLNYVANLGFVVIPKSKHLERMRENLDIFNFNLTDEDVNELKSLDQHGKFRKFTFQVILPGCYKHPEYPFADRIPKTD</sequence>
<evidence type="ECO:0000313" key="2">
    <source>
        <dbReference type="Proteomes" id="UP001239111"/>
    </source>
</evidence>